<sequence>MCLTGCVPVIIQAMCLVGCVQVIIQALCLVGCVPMVIRDMCQDIWNRCFDWTDSEACTLSSTSR</sequence>
<dbReference type="Proteomes" id="UP000323506">
    <property type="component" value="Chromosome D11"/>
</dbReference>
<organism evidence="1 2">
    <name type="scientific">Gossypium darwinii</name>
    <name type="common">Darwin's cotton</name>
    <name type="synonym">Gossypium barbadense var. darwinii</name>
    <dbReference type="NCBI Taxonomy" id="34276"/>
    <lineage>
        <taxon>Eukaryota</taxon>
        <taxon>Viridiplantae</taxon>
        <taxon>Streptophyta</taxon>
        <taxon>Embryophyta</taxon>
        <taxon>Tracheophyta</taxon>
        <taxon>Spermatophyta</taxon>
        <taxon>Magnoliopsida</taxon>
        <taxon>eudicotyledons</taxon>
        <taxon>Gunneridae</taxon>
        <taxon>Pentapetalae</taxon>
        <taxon>rosids</taxon>
        <taxon>malvids</taxon>
        <taxon>Malvales</taxon>
        <taxon>Malvaceae</taxon>
        <taxon>Malvoideae</taxon>
        <taxon>Gossypium</taxon>
    </lineage>
</organism>
<gene>
    <name evidence="1" type="ORF">ES288_D11G272300v1</name>
</gene>
<keyword evidence="2" id="KW-1185">Reference proteome</keyword>
<evidence type="ECO:0000313" key="1">
    <source>
        <dbReference type="EMBL" id="TYG46646.1"/>
    </source>
</evidence>
<evidence type="ECO:0000313" key="2">
    <source>
        <dbReference type="Proteomes" id="UP000323506"/>
    </source>
</evidence>
<dbReference type="EMBL" id="CM017711">
    <property type="protein sequence ID" value="TYG46646.1"/>
    <property type="molecule type" value="Genomic_DNA"/>
</dbReference>
<dbReference type="AlphaFoldDB" id="A0A5D2ASG8"/>
<reference evidence="1 2" key="1">
    <citation type="submission" date="2019-06" db="EMBL/GenBank/DDBJ databases">
        <title>WGS assembly of Gossypium darwinii.</title>
        <authorList>
            <person name="Chen Z.J."/>
            <person name="Sreedasyam A."/>
            <person name="Ando A."/>
            <person name="Song Q."/>
            <person name="De L."/>
            <person name="Hulse-Kemp A."/>
            <person name="Ding M."/>
            <person name="Ye W."/>
            <person name="Kirkbride R."/>
            <person name="Jenkins J."/>
            <person name="Plott C."/>
            <person name="Lovell J."/>
            <person name="Lin Y.-M."/>
            <person name="Vaughn R."/>
            <person name="Liu B."/>
            <person name="Li W."/>
            <person name="Simpson S."/>
            <person name="Scheffler B."/>
            <person name="Saski C."/>
            <person name="Grover C."/>
            <person name="Hu G."/>
            <person name="Conover J."/>
            <person name="Carlson J."/>
            <person name="Shu S."/>
            <person name="Boston L."/>
            <person name="Williams M."/>
            <person name="Peterson D."/>
            <person name="Mcgee K."/>
            <person name="Jones D."/>
            <person name="Wendel J."/>
            <person name="Stelly D."/>
            <person name="Grimwood J."/>
            <person name="Schmutz J."/>
        </authorList>
    </citation>
    <scope>NUCLEOTIDE SEQUENCE [LARGE SCALE GENOMIC DNA]</scope>
    <source>
        <strain evidence="1">1808015.09</strain>
    </source>
</reference>
<name>A0A5D2ASG8_GOSDA</name>
<accession>A0A5D2ASG8</accession>
<proteinExistence type="predicted"/>
<protein>
    <submittedName>
        <fullName evidence="1">Uncharacterized protein</fullName>
    </submittedName>
</protein>